<comment type="caution">
    <text evidence="1">The sequence shown here is derived from an EMBL/GenBank/DDBJ whole genome shotgun (WGS) entry which is preliminary data.</text>
</comment>
<organism evidence="1 2">
    <name type="scientific">Candidatus Desulfacyla euxinica</name>
    <dbReference type="NCBI Taxonomy" id="2841693"/>
    <lineage>
        <taxon>Bacteria</taxon>
        <taxon>Deltaproteobacteria</taxon>
        <taxon>Candidatus Desulfacyla</taxon>
    </lineage>
</organism>
<dbReference type="GO" id="GO:0016491">
    <property type="term" value="F:oxidoreductase activity"/>
    <property type="evidence" value="ECO:0007669"/>
    <property type="project" value="InterPro"/>
</dbReference>
<sequence length="103" mass="11606">MFKVSVMYPSQDGARFDYDYYCTRHMDLVKEHLTPFGLIKTGVDKGVSGGGDLPAPYMCIGHLYFETKEAYDEGMAETAPFLRGDIPNFTDVTPIRQISEILD</sequence>
<dbReference type="InterPro" id="IPR009799">
    <property type="entry name" value="EthD_dom"/>
</dbReference>
<evidence type="ECO:0000313" key="1">
    <source>
        <dbReference type="EMBL" id="MBC8179109.1"/>
    </source>
</evidence>
<gene>
    <name evidence="1" type="ORF">H8E19_17030</name>
</gene>
<dbReference type="Gene3D" id="3.30.70.100">
    <property type="match status" value="1"/>
</dbReference>
<dbReference type="EMBL" id="JACNJD010000347">
    <property type="protein sequence ID" value="MBC8179109.1"/>
    <property type="molecule type" value="Genomic_DNA"/>
</dbReference>
<evidence type="ECO:0000313" key="2">
    <source>
        <dbReference type="Proteomes" id="UP000650524"/>
    </source>
</evidence>
<reference evidence="1 2" key="1">
    <citation type="submission" date="2020-08" db="EMBL/GenBank/DDBJ databases">
        <title>Bridging the membrane lipid divide: bacteria of the FCB group superphylum have the potential to synthesize archaeal ether lipids.</title>
        <authorList>
            <person name="Villanueva L."/>
            <person name="Von Meijenfeldt F.A.B."/>
            <person name="Westbye A.B."/>
            <person name="Yadav S."/>
            <person name="Hopmans E.C."/>
            <person name="Dutilh B.E."/>
            <person name="Sinninghe Damste J.S."/>
        </authorList>
    </citation>
    <scope>NUCLEOTIDE SEQUENCE [LARGE SCALE GENOMIC DNA]</scope>
    <source>
        <strain evidence="1">NIOZ-UU27</strain>
    </source>
</reference>
<dbReference type="PANTHER" id="PTHR40260:SF2">
    <property type="entry name" value="BLR8190 PROTEIN"/>
    <property type="match status" value="1"/>
</dbReference>
<dbReference type="Proteomes" id="UP000650524">
    <property type="component" value="Unassembled WGS sequence"/>
</dbReference>
<proteinExistence type="predicted"/>
<dbReference type="NCBIfam" id="TIGR02118">
    <property type="entry name" value="EthD family reductase"/>
    <property type="match status" value="1"/>
</dbReference>
<accession>A0A8J6T930</accession>
<dbReference type="SUPFAM" id="SSF54909">
    <property type="entry name" value="Dimeric alpha+beta barrel"/>
    <property type="match status" value="1"/>
</dbReference>
<dbReference type="InterPro" id="IPR011008">
    <property type="entry name" value="Dimeric_a/b-barrel"/>
</dbReference>
<protein>
    <submittedName>
        <fullName evidence="1">EthD family reductase</fullName>
    </submittedName>
</protein>
<name>A0A8J6T930_9DELT</name>
<dbReference type="AlphaFoldDB" id="A0A8J6T930"/>
<dbReference type="PANTHER" id="PTHR40260">
    <property type="entry name" value="BLR8190 PROTEIN"/>
    <property type="match status" value="1"/>
</dbReference>